<gene>
    <name evidence="2" type="ORF">GQS65_07625</name>
</gene>
<evidence type="ECO:0000313" key="3">
    <source>
        <dbReference type="Proteomes" id="UP000451471"/>
    </source>
</evidence>
<evidence type="ECO:0000313" key="2">
    <source>
        <dbReference type="EMBL" id="MWG34361.1"/>
    </source>
</evidence>
<feature type="transmembrane region" description="Helical" evidence="1">
    <location>
        <begin position="125"/>
        <end position="142"/>
    </location>
</feature>
<protein>
    <submittedName>
        <fullName evidence="2">Uncharacterized protein</fullName>
    </submittedName>
</protein>
<sequence>MVSRRQHVVQSLSLATFATLAGLFLDFFVVTLPIVGFLVIVASLPFVTERFGERTATAVAAGSVGIVGLVAVRVGFLALGFSLFGALAAFGVREATDSLVAGWLAFVLGNSLAAGYELAVAERPLVAAVFGVFVVLGVRELLSARIDSPSKPSADV</sequence>
<dbReference type="EMBL" id="WSZK01000015">
    <property type="protein sequence ID" value="MWG34361.1"/>
    <property type="molecule type" value="Genomic_DNA"/>
</dbReference>
<proteinExistence type="predicted"/>
<keyword evidence="1" id="KW-1133">Transmembrane helix</keyword>
<organism evidence="2 3">
    <name type="scientific">Halomarina oriensis</name>
    <dbReference type="NCBI Taxonomy" id="671145"/>
    <lineage>
        <taxon>Archaea</taxon>
        <taxon>Methanobacteriati</taxon>
        <taxon>Methanobacteriota</taxon>
        <taxon>Stenosarchaea group</taxon>
        <taxon>Halobacteria</taxon>
        <taxon>Halobacteriales</taxon>
        <taxon>Natronomonadaceae</taxon>
        <taxon>Halomarina</taxon>
    </lineage>
</organism>
<accession>A0A6B0GKF1</accession>
<comment type="caution">
    <text evidence="2">The sequence shown here is derived from an EMBL/GenBank/DDBJ whole genome shotgun (WGS) entry which is preliminary data.</text>
</comment>
<evidence type="ECO:0000256" key="1">
    <source>
        <dbReference type="SAM" id="Phobius"/>
    </source>
</evidence>
<feature type="transmembrane region" description="Helical" evidence="1">
    <location>
        <begin position="99"/>
        <end position="119"/>
    </location>
</feature>
<dbReference type="RefSeq" id="WP_158204050.1">
    <property type="nucleotide sequence ID" value="NZ_WSZK01000015.1"/>
</dbReference>
<keyword evidence="1" id="KW-0472">Membrane</keyword>
<keyword evidence="3" id="KW-1185">Reference proteome</keyword>
<keyword evidence="1" id="KW-0812">Transmembrane</keyword>
<feature type="transmembrane region" description="Helical" evidence="1">
    <location>
        <begin position="64"/>
        <end position="92"/>
    </location>
</feature>
<dbReference type="AlphaFoldDB" id="A0A6B0GKF1"/>
<dbReference type="Proteomes" id="UP000451471">
    <property type="component" value="Unassembled WGS sequence"/>
</dbReference>
<feature type="transmembrane region" description="Helical" evidence="1">
    <location>
        <begin position="12"/>
        <end position="44"/>
    </location>
</feature>
<reference evidence="2 3" key="1">
    <citation type="submission" date="2019-12" db="EMBL/GenBank/DDBJ databases">
        <title>Halocatena pleomorpha gen. nov. sp. nov., an extremely halophilic archaeon of family Halobacteriaceae isolated from saltpan soil.</title>
        <authorList>
            <person name="Pal Y."/>
            <person name="Verma A."/>
            <person name="Krishnamurthi S."/>
            <person name="Kumar P."/>
        </authorList>
    </citation>
    <scope>NUCLEOTIDE SEQUENCE [LARGE SCALE GENOMIC DNA]</scope>
    <source>
        <strain evidence="2 3">JCM 16495</strain>
    </source>
</reference>
<name>A0A6B0GKF1_9EURY</name>